<keyword evidence="11" id="KW-0472">Membrane</keyword>
<dbReference type="SUPFAM" id="SSF47384">
    <property type="entry name" value="Homodimeric domain of signal transducing histidine kinase"/>
    <property type="match status" value="1"/>
</dbReference>
<organism evidence="14 15">
    <name type="scientific">Accumulibacter regalis</name>
    <dbReference type="NCBI Taxonomy" id="522306"/>
    <lineage>
        <taxon>Bacteria</taxon>
        <taxon>Pseudomonadati</taxon>
        <taxon>Pseudomonadota</taxon>
        <taxon>Betaproteobacteria</taxon>
        <taxon>Candidatus Accumulibacter</taxon>
    </lineage>
</organism>
<dbReference type="SMART" id="SM00387">
    <property type="entry name" value="HATPase_c"/>
    <property type="match status" value="1"/>
</dbReference>
<evidence type="ECO:0000256" key="2">
    <source>
        <dbReference type="ARBA" id="ARBA00004370"/>
    </source>
</evidence>
<dbReference type="GO" id="GO:0000155">
    <property type="term" value="F:phosphorelay sensor kinase activity"/>
    <property type="evidence" value="ECO:0007669"/>
    <property type="project" value="InterPro"/>
</dbReference>
<dbReference type="eggNOG" id="COG4191">
    <property type="taxonomic scope" value="Bacteria"/>
</dbReference>
<evidence type="ECO:0000256" key="9">
    <source>
        <dbReference type="ARBA" id="ARBA00023012"/>
    </source>
</evidence>
<keyword evidence="8" id="KW-0067">ATP-binding</keyword>
<evidence type="ECO:0000256" key="4">
    <source>
        <dbReference type="ARBA" id="ARBA00022553"/>
    </source>
</evidence>
<evidence type="ECO:0000256" key="1">
    <source>
        <dbReference type="ARBA" id="ARBA00000085"/>
    </source>
</evidence>
<dbReference type="PATRIC" id="fig|1454004.3.peg.1749"/>
<evidence type="ECO:0000256" key="7">
    <source>
        <dbReference type="ARBA" id="ARBA00022777"/>
    </source>
</evidence>
<accession>A0A011P2I0</accession>
<dbReference type="SUPFAM" id="SSF55874">
    <property type="entry name" value="ATPase domain of HSP90 chaperone/DNA topoisomerase II/histidine kinase"/>
    <property type="match status" value="1"/>
</dbReference>
<keyword evidence="6" id="KW-0547">Nucleotide-binding</keyword>
<dbReference type="InterPro" id="IPR036890">
    <property type="entry name" value="HATPase_C_sf"/>
</dbReference>
<name>A0A011P2I0_ACCRE</name>
<evidence type="ECO:0000256" key="6">
    <source>
        <dbReference type="ARBA" id="ARBA00022741"/>
    </source>
</evidence>
<dbReference type="GO" id="GO:0005524">
    <property type="term" value="F:ATP binding"/>
    <property type="evidence" value="ECO:0007669"/>
    <property type="project" value="UniProtKB-KW"/>
</dbReference>
<dbReference type="InterPro" id="IPR005467">
    <property type="entry name" value="His_kinase_dom"/>
</dbReference>
<keyword evidence="9" id="KW-0902">Two-component regulatory system</keyword>
<dbReference type="Gene3D" id="6.10.340.10">
    <property type="match status" value="1"/>
</dbReference>
<dbReference type="PROSITE" id="PS50109">
    <property type="entry name" value="HIS_KIN"/>
    <property type="match status" value="1"/>
</dbReference>
<keyword evidence="11" id="KW-0812">Transmembrane</keyword>
<dbReference type="Gene3D" id="3.30.565.10">
    <property type="entry name" value="Histidine kinase-like ATPase, C-terminal domain"/>
    <property type="match status" value="1"/>
</dbReference>
<dbReference type="SMART" id="SM00304">
    <property type="entry name" value="HAMP"/>
    <property type="match status" value="1"/>
</dbReference>
<gene>
    <name evidence="14" type="primary">zraS_4</name>
    <name evidence="14" type="ORF">AW11_01698</name>
</gene>
<keyword evidence="4" id="KW-0597">Phosphoprotein</keyword>
<feature type="coiled-coil region" evidence="10">
    <location>
        <begin position="228"/>
        <end position="280"/>
    </location>
</feature>
<keyword evidence="15" id="KW-1185">Reference proteome</keyword>
<evidence type="ECO:0000313" key="15">
    <source>
        <dbReference type="Proteomes" id="UP000022141"/>
    </source>
</evidence>
<dbReference type="InterPro" id="IPR036097">
    <property type="entry name" value="HisK_dim/P_sf"/>
</dbReference>
<dbReference type="SMART" id="SM00388">
    <property type="entry name" value="HisKA"/>
    <property type="match status" value="1"/>
</dbReference>
<dbReference type="Pfam" id="PF02518">
    <property type="entry name" value="HATPase_c"/>
    <property type="match status" value="1"/>
</dbReference>
<evidence type="ECO:0000256" key="11">
    <source>
        <dbReference type="SAM" id="Phobius"/>
    </source>
</evidence>
<dbReference type="Pfam" id="PF00672">
    <property type="entry name" value="HAMP"/>
    <property type="match status" value="1"/>
</dbReference>
<feature type="domain" description="Histidine kinase" evidence="12">
    <location>
        <begin position="289"/>
        <end position="502"/>
    </location>
</feature>
<keyword evidence="11" id="KW-1133">Transmembrane helix</keyword>
<dbReference type="PROSITE" id="PS50885">
    <property type="entry name" value="HAMP"/>
    <property type="match status" value="1"/>
</dbReference>
<comment type="catalytic activity">
    <reaction evidence="1">
        <text>ATP + protein L-histidine = ADP + protein N-phospho-L-histidine.</text>
        <dbReference type="EC" id="2.7.13.3"/>
    </reaction>
</comment>
<comment type="caution">
    <text evidence="14">The sequence shown here is derived from an EMBL/GenBank/DDBJ whole genome shotgun (WGS) entry which is preliminary data.</text>
</comment>
<comment type="subcellular location">
    <subcellularLocation>
        <location evidence="2">Membrane</location>
    </subcellularLocation>
</comment>
<dbReference type="Pfam" id="PF00512">
    <property type="entry name" value="HisKA"/>
    <property type="match status" value="1"/>
</dbReference>
<dbReference type="InterPro" id="IPR003661">
    <property type="entry name" value="HisK_dim/P_dom"/>
</dbReference>
<feature type="transmembrane region" description="Helical" evidence="11">
    <location>
        <begin position="161"/>
        <end position="179"/>
    </location>
</feature>
<evidence type="ECO:0000313" key="14">
    <source>
        <dbReference type="EMBL" id="EXI89188.1"/>
    </source>
</evidence>
<dbReference type="GO" id="GO:0016020">
    <property type="term" value="C:membrane"/>
    <property type="evidence" value="ECO:0007669"/>
    <property type="project" value="UniProtKB-SubCell"/>
</dbReference>
<evidence type="ECO:0000256" key="5">
    <source>
        <dbReference type="ARBA" id="ARBA00022679"/>
    </source>
</evidence>
<dbReference type="InterPro" id="IPR004358">
    <property type="entry name" value="Sig_transdc_His_kin-like_C"/>
</dbReference>
<dbReference type="AlphaFoldDB" id="A0A011P2I0"/>
<feature type="domain" description="HAMP" evidence="13">
    <location>
        <begin position="181"/>
        <end position="233"/>
    </location>
</feature>
<reference evidence="14" key="1">
    <citation type="submission" date="2014-02" db="EMBL/GenBank/DDBJ databases">
        <title>Expanding our view of genomic diversity in Candidatus Accumulibacter clades.</title>
        <authorList>
            <person name="Skennerton C.T."/>
            <person name="Barr J.J."/>
            <person name="Slater F.R."/>
            <person name="Bond P.L."/>
            <person name="Tyson G.W."/>
        </authorList>
    </citation>
    <scope>NUCLEOTIDE SEQUENCE [LARGE SCALE GENOMIC DNA]</scope>
</reference>
<dbReference type="PRINTS" id="PR00344">
    <property type="entry name" value="BCTRLSENSOR"/>
</dbReference>
<dbReference type="EC" id="2.7.13.3" evidence="3"/>
<dbReference type="STRING" id="1454004.AW11_01698"/>
<dbReference type="EMBL" id="JEMY01000018">
    <property type="protein sequence ID" value="EXI89188.1"/>
    <property type="molecule type" value="Genomic_DNA"/>
</dbReference>
<dbReference type="InterPro" id="IPR003660">
    <property type="entry name" value="HAMP_dom"/>
</dbReference>
<protein>
    <recommendedName>
        <fullName evidence="3">histidine kinase</fullName>
        <ecNumber evidence="3">2.7.13.3</ecNumber>
    </recommendedName>
</protein>
<sequence length="505" mass="54747">MLIRSQLRIAALLPALLAVLVGGVLWASWNQIARIRQGADIAEQLGREVSKMNILTQEYLLHDSSGASTQLRRQQISLSSVLAGARFSEPGGEQLLETLRQDHEDNGRLLDLLLAAHPSAREQAIGALLVNVQGLGFKAQQLADLQRAAMARVRGAANTRIIAVLVTLSLLSVLFLSLLSRRLNRGFEVLLEGLRRAAGGDLEQAIPVADDNEFGTLSRSFNAMAEQLKKIESARAMATEELRTLNAELEGKVVERTAKLEAAHQALEQSQAQMLRMEKLSALGTLVGGVAHEVNNPLMGILGYLEYAIGKLEEGRPRSMLERAVGEVERIARIVKNMLVFSRMPLSVADQSCDPARVLADTLVLIEGERRQADVLVDLRLPAPVPRLRCSHDALQQVLLNLLFNACHACKQSPGPHCVSVTLEQFDNSRAVLRVADNGPGVPDAIKARIFDPFFTTKETGSGTGLGLAVSRQLIDNAGGKLTLADMLDGGAVFSIELDVFPEEA</sequence>
<dbReference type="SUPFAM" id="SSF158472">
    <property type="entry name" value="HAMP domain-like"/>
    <property type="match status" value="1"/>
</dbReference>
<evidence type="ECO:0000259" key="12">
    <source>
        <dbReference type="PROSITE" id="PS50109"/>
    </source>
</evidence>
<evidence type="ECO:0000256" key="10">
    <source>
        <dbReference type="SAM" id="Coils"/>
    </source>
</evidence>
<dbReference type="PANTHER" id="PTHR43065:SF10">
    <property type="entry name" value="PEROXIDE STRESS-ACTIVATED HISTIDINE KINASE MAK3"/>
    <property type="match status" value="1"/>
</dbReference>
<dbReference type="CDD" id="cd00082">
    <property type="entry name" value="HisKA"/>
    <property type="match status" value="1"/>
</dbReference>
<dbReference type="PANTHER" id="PTHR43065">
    <property type="entry name" value="SENSOR HISTIDINE KINASE"/>
    <property type="match status" value="1"/>
</dbReference>
<keyword evidence="5 14" id="KW-0808">Transferase</keyword>
<dbReference type="CDD" id="cd06225">
    <property type="entry name" value="HAMP"/>
    <property type="match status" value="1"/>
</dbReference>
<dbReference type="Proteomes" id="UP000022141">
    <property type="component" value="Unassembled WGS sequence"/>
</dbReference>
<dbReference type="InterPro" id="IPR003594">
    <property type="entry name" value="HATPase_dom"/>
</dbReference>
<evidence type="ECO:0000256" key="3">
    <source>
        <dbReference type="ARBA" id="ARBA00012438"/>
    </source>
</evidence>
<keyword evidence="7" id="KW-0418">Kinase</keyword>
<keyword evidence="10" id="KW-0175">Coiled coil</keyword>
<evidence type="ECO:0000259" key="13">
    <source>
        <dbReference type="PROSITE" id="PS50885"/>
    </source>
</evidence>
<evidence type="ECO:0000256" key="8">
    <source>
        <dbReference type="ARBA" id="ARBA00022840"/>
    </source>
</evidence>
<dbReference type="Gene3D" id="1.10.287.130">
    <property type="match status" value="1"/>
</dbReference>
<proteinExistence type="predicted"/>